<evidence type="ECO:0000313" key="2">
    <source>
        <dbReference type="EMBL" id="UOF00626.1"/>
    </source>
</evidence>
<feature type="domain" description="Elongation factor G-binding protein C-terminal treble-clef zinc-finger" evidence="1">
    <location>
        <begin position="27"/>
        <end position="159"/>
    </location>
</feature>
<proteinExistence type="predicted"/>
<dbReference type="Pfam" id="PF16571">
    <property type="entry name" value="FBP_C"/>
    <property type="match status" value="1"/>
</dbReference>
<gene>
    <name evidence="2" type="ORF">MNR06_13060</name>
</gene>
<dbReference type="EMBL" id="CP093442">
    <property type="protein sequence ID" value="UOF00626.1"/>
    <property type="molecule type" value="Genomic_DNA"/>
</dbReference>
<sequence length="163" mass="18687">MLSQQSTFQKEISFSIATEQELIESFRLRDQKKLILPENLKFPFNVRSYFTWKEPSGNYVYLVFKAPNWDLARGVAFKRTSGEPVGGLCSWCNAFGSAQELGMLSVAMSSTVSSSYFLCSDLRCIEKIEDMTAMGGKNPEKYIADLYHRIEKLFENISNYKKE</sequence>
<dbReference type="Proteomes" id="UP000830116">
    <property type="component" value="Chromosome"/>
</dbReference>
<protein>
    <submittedName>
        <fullName evidence="2">FBP domain-containing protein</fullName>
    </submittedName>
</protein>
<name>A0ABY4CAB4_9BACT</name>
<reference evidence="2" key="1">
    <citation type="submission" date="2022-03" db="EMBL/GenBank/DDBJ databases">
        <title>Genome Identification and Characterization of new species Bdellovibrio reynosense LBG001 sp. nov. from a Mexico soil sample.</title>
        <authorList>
            <person name="Camilli A."/>
            <person name="Ajao Y."/>
            <person name="Guo X."/>
        </authorList>
    </citation>
    <scope>NUCLEOTIDE SEQUENCE</scope>
    <source>
        <strain evidence="2">LBG001</strain>
    </source>
</reference>
<dbReference type="RefSeq" id="WP_243536765.1">
    <property type="nucleotide sequence ID" value="NZ_CP093442.1"/>
</dbReference>
<dbReference type="InterPro" id="IPR032330">
    <property type="entry name" value="EF-G-binding_C"/>
</dbReference>
<organism evidence="2 3">
    <name type="scientific">Bdellovibrio reynosensis</name>
    <dbReference type="NCBI Taxonomy" id="2835041"/>
    <lineage>
        <taxon>Bacteria</taxon>
        <taxon>Pseudomonadati</taxon>
        <taxon>Bdellovibrionota</taxon>
        <taxon>Bdellovibrionia</taxon>
        <taxon>Bdellovibrionales</taxon>
        <taxon>Pseudobdellovibrionaceae</taxon>
        <taxon>Bdellovibrio</taxon>
    </lineage>
</organism>
<evidence type="ECO:0000313" key="3">
    <source>
        <dbReference type="Proteomes" id="UP000830116"/>
    </source>
</evidence>
<keyword evidence="3" id="KW-1185">Reference proteome</keyword>
<evidence type="ECO:0000259" key="1">
    <source>
        <dbReference type="Pfam" id="PF16571"/>
    </source>
</evidence>
<accession>A0ABY4CAB4</accession>